<keyword evidence="10" id="KW-1185">Reference proteome</keyword>
<dbReference type="EMBL" id="ML977310">
    <property type="protein sequence ID" value="KAF2123159.1"/>
    <property type="molecule type" value="Genomic_DNA"/>
</dbReference>
<dbReference type="InterPro" id="IPR036291">
    <property type="entry name" value="NAD(P)-bd_dom_sf"/>
</dbReference>
<dbReference type="SUPFAM" id="SSF50129">
    <property type="entry name" value="GroES-like"/>
    <property type="match status" value="1"/>
</dbReference>
<dbReference type="FunFam" id="3.40.50.720:FF:000039">
    <property type="entry name" value="Alcohol dehydrogenase AdhP"/>
    <property type="match status" value="1"/>
</dbReference>
<dbReference type="Gene3D" id="3.90.180.10">
    <property type="entry name" value="Medium-chain alcohol dehydrogenases, catalytic domain"/>
    <property type="match status" value="1"/>
</dbReference>
<keyword evidence="6" id="KW-0520">NAD</keyword>
<dbReference type="Proteomes" id="UP000799770">
    <property type="component" value="Unassembled WGS sequence"/>
</dbReference>
<dbReference type="Pfam" id="PF08240">
    <property type="entry name" value="ADH_N"/>
    <property type="match status" value="1"/>
</dbReference>
<evidence type="ECO:0000313" key="10">
    <source>
        <dbReference type="Proteomes" id="UP000799770"/>
    </source>
</evidence>
<comment type="similarity">
    <text evidence="2">Belongs to the zinc-containing alcohol dehydrogenase family.</text>
</comment>
<dbReference type="InterPro" id="IPR011032">
    <property type="entry name" value="GroES-like_sf"/>
</dbReference>
<feature type="domain" description="Alcohol dehydrogenase-like C-terminal" evidence="7">
    <location>
        <begin position="183"/>
        <end position="300"/>
    </location>
</feature>
<evidence type="ECO:0000256" key="4">
    <source>
        <dbReference type="ARBA" id="ARBA00022833"/>
    </source>
</evidence>
<comment type="cofactor">
    <cofactor evidence="1">
        <name>Zn(2+)</name>
        <dbReference type="ChEBI" id="CHEBI:29105"/>
    </cofactor>
</comment>
<gene>
    <name evidence="9" type="ORF">BDV96DRAFT_481452</name>
</gene>
<evidence type="ECO:0000256" key="6">
    <source>
        <dbReference type="ARBA" id="ARBA00023027"/>
    </source>
</evidence>
<accession>A0A6A5ZUH9</accession>
<dbReference type="InterPro" id="IPR013149">
    <property type="entry name" value="ADH-like_C"/>
</dbReference>
<dbReference type="PANTHER" id="PTHR42940">
    <property type="entry name" value="ALCOHOL DEHYDROGENASE 1-RELATED"/>
    <property type="match status" value="1"/>
</dbReference>
<organism evidence="9 10">
    <name type="scientific">Lophiotrema nucula</name>
    <dbReference type="NCBI Taxonomy" id="690887"/>
    <lineage>
        <taxon>Eukaryota</taxon>
        <taxon>Fungi</taxon>
        <taxon>Dikarya</taxon>
        <taxon>Ascomycota</taxon>
        <taxon>Pezizomycotina</taxon>
        <taxon>Dothideomycetes</taxon>
        <taxon>Pleosporomycetidae</taxon>
        <taxon>Pleosporales</taxon>
        <taxon>Lophiotremataceae</taxon>
        <taxon>Lophiotrema</taxon>
    </lineage>
</organism>
<dbReference type="Pfam" id="PF00107">
    <property type="entry name" value="ADH_zinc_N"/>
    <property type="match status" value="1"/>
</dbReference>
<evidence type="ECO:0000259" key="8">
    <source>
        <dbReference type="Pfam" id="PF08240"/>
    </source>
</evidence>
<dbReference type="InterPro" id="IPR013154">
    <property type="entry name" value="ADH-like_N"/>
</dbReference>
<dbReference type="GO" id="GO:0004022">
    <property type="term" value="F:alcohol dehydrogenase (NAD+) activity"/>
    <property type="evidence" value="ECO:0007669"/>
    <property type="project" value="TreeGrafter"/>
</dbReference>
<reference evidence="9" key="1">
    <citation type="journal article" date="2020" name="Stud. Mycol.">
        <title>101 Dothideomycetes genomes: a test case for predicting lifestyles and emergence of pathogens.</title>
        <authorList>
            <person name="Haridas S."/>
            <person name="Albert R."/>
            <person name="Binder M."/>
            <person name="Bloem J."/>
            <person name="Labutti K."/>
            <person name="Salamov A."/>
            <person name="Andreopoulos B."/>
            <person name="Baker S."/>
            <person name="Barry K."/>
            <person name="Bills G."/>
            <person name="Bluhm B."/>
            <person name="Cannon C."/>
            <person name="Castanera R."/>
            <person name="Culley D."/>
            <person name="Daum C."/>
            <person name="Ezra D."/>
            <person name="Gonzalez J."/>
            <person name="Henrissat B."/>
            <person name="Kuo A."/>
            <person name="Liang C."/>
            <person name="Lipzen A."/>
            <person name="Lutzoni F."/>
            <person name="Magnuson J."/>
            <person name="Mondo S."/>
            <person name="Nolan M."/>
            <person name="Ohm R."/>
            <person name="Pangilinan J."/>
            <person name="Park H.-J."/>
            <person name="Ramirez L."/>
            <person name="Alfaro M."/>
            <person name="Sun H."/>
            <person name="Tritt A."/>
            <person name="Yoshinaga Y."/>
            <person name="Zwiers L.-H."/>
            <person name="Turgeon B."/>
            <person name="Goodwin S."/>
            <person name="Spatafora J."/>
            <person name="Crous P."/>
            <person name="Grigoriev I."/>
        </authorList>
    </citation>
    <scope>NUCLEOTIDE SEQUENCE</scope>
    <source>
        <strain evidence="9">CBS 627.86</strain>
    </source>
</reference>
<dbReference type="AlphaFoldDB" id="A0A6A5ZUH9"/>
<proteinExistence type="inferred from homology"/>
<dbReference type="SUPFAM" id="SSF51735">
    <property type="entry name" value="NAD(P)-binding Rossmann-fold domains"/>
    <property type="match status" value="1"/>
</dbReference>
<name>A0A6A5ZUH9_9PLEO</name>
<evidence type="ECO:0000256" key="2">
    <source>
        <dbReference type="ARBA" id="ARBA00008072"/>
    </source>
</evidence>
<keyword evidence="5" id="KW-0560">Oxidoreductase</keyword>
<evidence type="ECO:0000256" key="1">
    <source>
        <dbReference type="ARBA" id="ARBA00001947"/>
    </source>
</evidence>
<sequence>MSPSYPKTCKAVRIEEVGAPFQFVDVPVNEPEEGEILIKTEACGICHSDLFLQDGNWGDAASFPRIPGHEVIGTVVAVGPREKKWKIGDRVGGGWHGGHDGVCVSCEKGLYQMCQNEGINGINRDGGFAEYCTLRTEAAVRIPSDANSADYAPLLCAGVTVFNGMRKQMVGTGGIVAIQGLGGLGHLALQYSRRMGYRTVALSTSASKKDFALEFGATDYIDTSKEDAAEALQKMGGAAMIVVTAPNPKIMGPLADGLAPLGKLLILAPAGEFPVNAATLILKGVSVTGWPAGHALDSEETISFSQIQGVKCMIEKFPFEKALEAIQHTRDGRPRFRTVIVFEK</sequence>
<evidence type="ECO:0000313" key="9">
    <source>
        <dbReference type="EMBL" id="KAF2123159.1"/>
    </source>
</evidence>
<evidence type="ECO:0000256" key="5">
    <source>
        <dbReference type="ARBA" id="ARBA00023002"/>
    </source>
</evidence>
<dbReference type="PANTHER" id="PTHR42940:SF7">
    <property type="entry name" value="ALCOHOL DEHYDROGENASE-LIKE N-TERMINAL DOMAIN-CONTAINING PROTEIN"/>
    <property type="match status" value="1"/>
</dbReference>
<dbReference type="OrthoDB" id="1560166at2759"/>
<dbReference type="GO" id="GO:0005737">
    <property type="term" value="C:cytoplasm"/>
    <property type="evidence" value="ECO:0007669"/>
    <property type="project" value="TreeGrafter"/>
</dbReference>
<dbReference type="Gene3D" id="3.40.50.720">
    <property type="entry name" value="NAD(P)-binding Rossmann-like Domain"/>
    <property type="match status" value="1"/>
</dbReference>
<keyword evidence="3" id="KW-0479">Metal-binding</keyword>
<keyword evidence="4" id="KW-0862">Zinc</keyword>
<protein>
    <submittedName>
        <fullName evidence="9">Alcohol dehydrogenase</fullName>
    </submittedName>
</protein>
<evidence type="ECO:0000256" key="3">
    <source>
        <dbReference type="ARBA" id="ARBA00022723"/>
    </source>
</evidence>
<feature type="domain" description="Alcohol dehydrogenase-like N-terminal" evidence="8">
    <location>
        <begin position="33"/>
        <end position="143"/>
    </location>
</feature>
<evidence type="ECO:0000259" key="7">
    <source>
        <dbReference type="Pfam" id="PF00107"/>
    </source>
</evidence>
<dbReference type="GO" id="GO:0046872">
    <property type="term" value="F:metal ion binding"/>
    <property type="evidence" value="ECO:0007669"/>
    <property type="project" value="UniProtKB-KW"/>
</dbReference>